<feature type="region of interest" description="Disordered" evidence="1">
    <location>
        <begin position="38"/>
        <end position="58"/>
    </location>
</feature>
<dbReference type="InterPro" id="IPR035940">
    <property type="entry name" value="CAP_sf"/>
</dbReference>
<dbReference type="SUPFAM" id="SSF57184">
    <property type="entry name" value="Growth factor receptor domain"/>
    <property type="match status" value="1"/>
</dbReference>
<organism evidence="4 5">
    <name type="scientific">Chloropicon primus</name>
    <dbReference type="NCBI Taxonomy" id="1764295"/>
    <lineage>
        <taxon>Eukaryota</taxon>
        <taxon>Viridiplantae</taxon>
        <taxon>Chlorophyta</taxon>
        <taxon>Chloropicophyceae</taxon>
        <taxon>Chloropicales</taxon>
        <taxon>Chloropicaceae</taxon>
        <taxon>Chloropicon</taxon>
    </lineage>
</organism>
<dbReference type="SMART" id="SM00198">
    <property type="entry name" value="SCP"/>
    <property type="match status" value="1"/>
</dbReference>
<evidence type="ECO:0000313" key="4">
    <source>
        <dbReference type="EMBL" id="QDZ19007.1"/>
    </source>
</evidence>
<evidence type="ECO:0000313" key="5">
    <source>
        <dbReference type="Proteomes" id="UP000316726"/>
    </source>
</evidence>
<name>A0A5B8MF23_9CHLO</name>
<dbReference type="PROSITE" id="PS01010">
    <property type="entry name" value="CRISP_2"/>
    <property type="match status" value="1"/>
</dbReference>
<dbReference type="InterPro" id="IPR009030">
    <property type="entry name" value="Growth_fac_rcpt_cys_sf"/>
</dbReference>
<evidence type="ECO:0000256" key="1">
    <source>
        <dbReference type="SAM" id="MobiDB-lite"/>
    </source>
</evidence>
<dbReference type="PANTHER" id="PTHR10334">
    <property type="entry name" value="CYSTEINE-RICH SECRETORY PROTEIN-RELATED"/>
    <property type="match status" value="1"/>
</dbReference>
<dbReference type="Proteomes" id="UP000316726">
    <property type="component" value="Chromosome 2"/>
</dbReference>
<dbReference type="SUPFAM" id="SSF55797">
    <property type="entry name" value="PR-1-like"/>
    <property type="match status" value="1"/>
</dbReference>
<dbReference type="AlphaFoldDB" id="A0A5B8MF23"/>
<accession>A0A5B8MF23</accession>
<evidence type="ECO:0000259" key="3">
    <source>
        <dbReference type="SMART" id="SM00198"/>
    </source>
</evidence>
<gene>
    <name evidence="4" type="ORF">A3770_02p15250</name>
</gene>
<dbReference type="Gene3D" id="3.40.33.10">
    <property type="entry name" value="CAP"/>
    <property type="match status" value="1"/>
</dbReference>
<proteinExistence type="predicted"/>
<evidence type="ECO:0000256" key="2">
    <source>
        <dbReference type="SAM" id="SignalP"/>
    </source>
</evidence>
<dbReference type="GO" id="GO:0005576">
    <property type="term" value="C:extracellular region"/>
    <property type="evidence" value="ECO:0007669"/>
    <property type="project" value="InterPro"/>
</dbReference>
<feature type="chain" id="PRO_5022867655" evidence="2">
    <location>
        <begin position="31"/>
        <end position="417"/>
    </location>
</feature>
<keyword evidence="5" id="KW-1185">Reference proteome</keyword>
<dbReference type="PRINTS" id="PR00837">
    <property type="entry name" value="V5TPXLIKE"/>
</dbReference>
<dbReference type="PROSITE" id="PS01009">
    <property type="entry name" value="CRISP_1"/>
    <property type="match status" value="1"/>
</dbReference>
<feature type="region of interest" description="Disordered" evidence="1">
    <location>
        <begin position="84"/>
        <end position="107"/>
    </location>
</feature>
<dbReference type="InterPro" id="IPR001283">
    <property type="entry name" value="CRISP-related"/>
</dbReference>
<dbReference type="EMBL" id="CP031035">
    <property type="protein sequence ID" value="QDZ19007.1"/>
    <property type="molecule type" value="Genomic_DNA"/>
</dbReference>
<dbReference type="STRING" id="1764295.A0A5B8MF23"/>
<protein>
    <submittedName>
        <fullName evidence="4">Putative cysteine-rich secretory protein</fullName>
    </submittedName>
</protein>
<reference evidence="4 5" key="1">
    <citation type="submission" date="2018-07" db="EMBL/GenBank/DDBJ databases">
        <title>The complete nuclear genome of the prasinophyte Chloropicon primus (CCMP1205).</title>
        <authorList>
            <person name="Pombert J.-F."/>
            <person name="Otis C."/>
            <person name="Turmel M."/>
            <person name="Lemieux C."/>
        </authorList>
    </citation>
    <scope>NUCLEOTIDE SEQUENCE [LARGE SCALE GENOMIC DNA]</scope>
    <source>
        <strain evidence="4 5">CCMP1205</strain>
    </source>
</reference>
<dbReference type="Pfam" id="PF00188">
    <property type="entry name" value="CAP"/>
    <property type="match status" value="1"/>
</dbReference>
<dbReference type="InterPro" id="IPR014044">
    <property type="entry name" value="CAP_dom"/>
</dbReference>
<dbReference type="InterPro" id="IPR018244">
    <property type="entry name" value="Allrgn_V5/Tpx1_CS"/>
</dbReference>
<dbReference type="OrthoDB" id="337038at2759"/>
<feature type="domain" description="SCP" evidence="3">
    <location>
        <begin position="269"/>
        <end position="405"/>
    </location>
</feature>
<feature type="signal peptide" evidence="2">
    <location>
        <begin position="1"/>
        <end position="30"/>
    </location>
</feature>
<sequence>MTKKKTATATTALAFLLLTTCLVGLCCVDAQRVRAISSASSSSSSSSTGGGSQSYTQSTSCRNGLCTVKTTICQNGDCAETSETYDKAQGEEPSPVTLPSPVTGVPVTEVPVTEEPDVETPEPEEPAEPPVVEVPIIFCETQEGDACTACKEGYEVTEDGSACLPATFPAILFCEVQEGEACVTCEEGYDVTQDGSACVLAQAAIEFCQVQQGANCTSCQEGYIPTNGGALCSIAIEGCAVQEAATCTTCLEGLILSENGTQCLIGDATGAKKFVGLHNAARAKHGTGSVGWSSAVEESARKWAEVIASDCNVRHSTFEQRNGYGENLAWGHRSEEAAMQGWYDKEEPLYDYNNPGFGMSTGHFTQVVWKDTKNIGCVIMPLDHCKGVPSPLYICQYDPPGNYRGQFEENVPRPIST</sequence>
<keyword evidence="2" id="KW-0732">Signal</keyword>